<evidence type="ECO:0000259" key="5">
    <source>
        <dbReference type="SMART" id="SM00507"/>
    </source>
</evidence>
<reference evidence="6" key="1">
    <citation type="journal article" date="2014" name="Int. J. Syst. Evol. Microbiol.">
        <title>Complete genome sequence of Corynebacterium casei LMG S-19264T (=DSM 44701T), isolated from a smear-ripened cheese.</title>
        <authorList>
            <consortium name="US DOE Joint Genome Institute (JGI-PGF)"/>
            <person name="Walter F."/>
            <person name="Albersmeier A."/>
            <person name="Kalinowski J."/>
            <person name="Ruckert C."/>
        </authorList>
    </citation>
    <scope>NUCLEOTIDE SEQUENCE</scope>
    <source>
        <strain evidence="6">CGMCC 1.12777</strain>
    </source>
</reference>
<dbReference type="PANTHER" id="PTHR41286">
    <property type="entry name" value="HNH NUCLEASE YAJD-RELATED"/>
    <property type="match status" value="1"/>
</dbReference>
<keyword evidence="7" id="KW-1185">Reference proteome</keyword>
<sequence length="99" mass="11501">MTDTAFYKSVAWLKCRAIVLKRDHYLCQECLRHDKLTPANIVHHIEPLDERPDLALDINNLETICPSCHNKEHPEKGGGKRKKKMKIKVHKEMGNPDIF</sequence>
<dbReference type="GO" id="GO:0003676">
    <property type="term" value="F:nucleic acid binding"/>
    <property type="evidence" value="ECO:0007669"/>
    <property type="project" value="InterPro"/>
</dbReference>
<dbReference type="EMBL" id="BMFV01000018">
    <property type="protein sequence ID" value="GGH83593.1"/>
    <property type="molecule type" value="Genomic_DNA"/>
</dbReference>
<dbReference type="SMART" id="SM00507">
    <property type="entry name" value="HNHc"/>
    <property type="match status" value="1"/>
</dbReference>
<dbReference type="CDD" id="cd00085">
    <property type="entry name" value="HNHc"/>
    <property type="match status" value="1"/>
</dbReference>
<dbReference type="GO" id="GO:0016787">
    <property type="term" value="F:hydrolase activity"/>
    <property type="evidence" value="ECO:0007669"/>
    <property type="project" value="UniProtKB-KW"/>
</dbReference>
<dbReference type="GO" id="GO:0004519">
    <property type="term" value="F:endonuclease activity"/>
    <property type="evidence" value="ECO:0007669"/>
    <property type="project" value="UniProtKB-KW"/>
</dbReference>
<evidence type="ECO:0000256" key="1">
    <source>
        <dbReference type="ARBA" id="ARBA00022722"/>
    </source>
</evidence>
<reference evidence="6" key="2">
    <citation type="submission" date="2020-09" db="EMBL/GenBank/DDBJ databases">
        <authorList>
            <person name="Sun Q."/>
            <person name="Zhou Y."/>
        </authorList>
    </citation>
    <scope>NUCLEOTIDE SEQUENCE</scope>
    <source>
        <strain evidence="6">CGMCC 1.12777</strain>
    </source>
</reference>
<dbReference type="Proteomes" id="UP000656813">
    <property type="component" value="Unassembled WGS sequence"/>
</dbReference>
<dbReference type="Gene3D" id="1.10.30.50">
    <property type="match status" value="1"/>
</dbReference>
<dbReference type="GO" id="GO:0008270">
    <property type="term" value="F:zinc ion binding"/>
    <property type="evidence" value="ECO:0007669"/>
    <property type="project" value="InterPro"/>
</dbReference>
<protein>
    <recommendedName>
        <fullName evidence="4">Putative HNH nuclease YajD</fullName>
    </recommendedName>
</protein>
<dbReference type="Pfam" id="PF01844">
    <property type="entry name" value="HNH"/>
    <property type="match status" value="1"/>
</dbReference>
<organism evidence="6 7">
    <name type="scientific">Pullulanibacillus pueri</name>
    <dbReference type="NCBI Taxonomy" id="1437324"/>
    <lineage>
        <taxon>Bacteria</taxon>
        <taxon>Bacillati</taxon>
        <taxon>Bacillota</taxon>
        <taxon>Bacilli</taxon>
        <taxon>Bacillales</taxon>
        <taxon>Sporolactobacillaceae</taxon>
        <taxon>Pullulanibacillus</taxon>
    </lineage>
</organism>
<feature type="domain" description="HNH nuclease" evidence="5">
    <location>
        <begin position="14"/>
        <end position="70"/>
    </location>
</feature>
<keyword evidence="1" id="KW-0540">Nuclease</keyword>
<evidence type="ECO:0000256" key="2">
    <source>
        <dbReference type="ARBA" id="ARBA00022801"/>
    </source>
</evidence>
<name>A0A8J2ZXC5_9BACL</name>
<accession>A0A8J2ZXC5</accession>
<comment type="similarity">
    <text evidence="3">Belongs to the HNH nuclease family.</text>
</comment>
<dbReference type="RefSeq" id="WP_188497676.1">
    <property type="nucleotide sequence ID" value="NZ_BMFV01000018.1"/>
</dbReference>
<dbReference type="PANTHER" id="PTHR41286:SF1">
    <property type="entry name" value="HNH NUCLEASE YAJD-RELATED"/>
    <property type="match status" value="1"/>
</dbReference>
<keyword evidence="2" id="KW-0378">Hydrolase</keyword>
<evidence type="ECO:0000256" key="3">
    <source>
        <dbReference type="ARBA" id="ARBA00038412"/>
    </source>
</evidence>
<dbReference type="InterPro" id="IPR003615">
    <property type="entry name" value="HNH_nuc"/>
</dbReference>
<keyword evidence="6" id="KW-0255">Endonuclease</keyword>
<evidence type="ECO:0000313" key="7">
    <source>
        <dbReference type="Proteomes" id="UP000656813"/>
    </source>
</evidence>
<gene>
    <name evidence="6" type="ORF">GCM10007096_24700</name>
</gene>
<evidence type="ECO:0000256" key="4">
    <source>
        <dbReference type="ARBA" id="ARBA00040194"/>
    </source>
</evidence>
<dbReference type="GO" id="GO:0005829">
    <property type="term" value="C:cytosol"/>
    <property type="evidence" value="ECO:0007669"/>
    <property type="project" value="TreeGrafter"/>
</dbReference>
<dbReference type="AlphaFoldDB" id="A0A8J2ZXC5"/>
<comment type="caution">
    <text evidence="6">The sequence shown here is derived from an EMBL/GenBank/DDBJ whole genome shotgun (WGS) entry which is preliminary data.</text>
</comment>
<dbReference type="InterPro" id="IPR002711">
    <property type="entry name" value="HNH"/>
</dbReference>
<proteinExistence type="inferred from homology"/>
<evidence type="ECO:0000313" key="6">
    <source>
        <dbReference type="EMBL" id="GGH83593.1"/>
    </source>
</evidence>